<reference evidence="8 9" key="1">
    <citation type="submission" date="2019-11" db="EMBL/GenBank/DDBJ databases">
        <title>Venatorbacter sp. nov. a predator of Campylobacter and other Gram-negative bacteria.</title>
        <authorList>
            <person name="Saeedi A."/>
            <person name="Cummings N.J."/>
            <person name="Connerton I.F."/>
            <person name="Connerton P.L."/>
        </authorList>
    </citation>
    <scope>NUCLEOTIDE SEQUENCE [LARGE SCALE GENOMIC DNA]</scope>
    <source>
        <strain evidence="8">XL5</strain>
    </source>
</reference>
<feature type="transmembrane region" description="Helical" evidence="6">
    <location>
        <begin position="302"/>
        <end position="324"/>
    </location>
</feature>
<feature type="transmembrane region" description="Helical" evidence="6">
    <location>
        <begin position="661"/>
        <end position="689"/>
    </location>
</feature>
<protein>
    <submittedName>
        <fullName evidence="8">MMPL family transporter</fullName>
    </submittedName>
</protein>
<feature type="domain" description="SSD" evidence="7">
    <location>
        <begin position="276"/>
        <end position="398"/>
    </location>
</feature>
<accession>A0A9X7UX60</accession>
<evidence type="ECO:0000313" key="8">
    <source>
        <dbReference type="EMBL" id="QQD24560.1"/>
    </source>
</evidence>
<dbReference type="PROSITE" id="PS50156">
    <property type="entry name" value="SSD"/>
    <property type="match status" value="1"/>
</dbReference>
<evidence type="ECO:0000256" key="6">
    <source>
        <dbReference type="SAM" id="Phobius"/>
    </source>
</evidence>
<evidence type="ECO:0000313" key="9">
    <source>
        <dbReference type="Proteomes" id="UP000596074"/>
    </source>
</evidence>
<dbReference type="AlphaFoldDB" id="A0A9X7UX60"/>
<sequence length="829" mass="90564">MSEQKHHYSTVPEHYILSMETEPFLERVLFNNRLLVLLILAVLTALFAFGLTKTKLDSSIEKYIPLQHEYIQNYLVHADDMKSGVANVKIAVEAKQGDIFTREYMETLSKINDEVFFVKGVDRSAMQSLWTPNTRWTEVTEEGFQGGPVVPSTYDGSAESLEQVRQNILKSGEVGRLVANDFRSSIIDVPLTEFDPETGERLSYQKFSADLENKIRAEFGGEGSPYQIYITGTPKKLGDLLDGAVSIAYFFIAAILMTAFLLYLYSRCPRGTLIPIIASLIAVVWQLGLLGLLGYTIDLYSVLVPFLVFAIGISHGVQIINGIAIEAGKGANNVQAARHAFRGLYVPGMLALLSDGMGFLTLLFIDIGVIQELAIAASIGVAVIIVTNLILLPVVMSYVGISQSGVAHAQKAEASDPKLWKALSYFANPKVAPLPIIVAVAMAVAGYYMSRDLQIGDLDKGAPELRADSRYNLDNDFMVSNYSTSSDVLVVMVETAKEQCNSFKVMDVVDRFMWYMQNVDGVQSAVSLVTVSKLVTKAMNEGNIKWSALSRNQTILNTSIQRAPGSLLNPDCSMAPVIIYLNDHKAQTLTTAVNAVEAFKKQFDDQVDEKYFSYNLAETEAAIAAGEISSVPVRFQLASGNAGIEAATNQVIESAQGTMLIFVYVVVFTLCFITFRSFTAVACIILPLVLTSILSEALMTMLGIGVKVATLPVIALGVGIGVDYGIYIYSRLEVLLIQGKSMQDAFLATLKSTGKAVSFTGITLAIGVATWIFSPIKFQADMGILLTFMFLLNMLGALILLPALAHYLLRPERIIARHKARYGDIPPAG</sequence>
<feature type="transmembrane region" description="Helical" evidence="6">
    <location>
        <begin position="344"/>
        <end position="365"/>
    </location>
</feature>
<evidence type="ECO:0000259" key="7">
    <source>
        <dbReference type="PROSITE" id="PS50156"/>
    </source>
</evidence>
<feature type="transmembrane region" description="Helical" evidence="6">
    <location>
        <begin position="782"/>
        <end position="809"/>
    </location>
</feature>
<keyword evidence="4 6" id="KW-1133">Transmembrane helix</keyword>
<keyword evidence="9" id="KW-1185">Reference proteome</keyword>
<dbReference type="Pfam" id="PF03176">
    <property type="entry name" value="MMPL"/>
    <property type="match status" value="2"/>
</dbReference>
<dbReference type="EMBL" id="CP046056">
    <property type="protein sequence ID" value="QQD24560.1"/>
    <property type="molecule type" value="Genomic_DNA"/>
</dbReference>
<dbReference type="PANTHER" id="PTHR33406">
    <property type="entry name" value="MEMBRANE PROTEIN MJ1562-RELATED"/>
    <property type="match status" value="1"/>
</dbReference>
<keyword evidence="3 6" id="KW-0812">Transmembrane</keyword>
<keyword evidence="5 6" id="KW-0472">Membrane</keyword>
<dbReference type="Proteomes" id="UP000596074">
    <property type="component" value="Chromosome"/>
</dbReference>
<gene>
    <name evidence="8" type="ORF">GJQ55_08845</name>
</gene>
<keyword evidence="2" id="KW-1003">Cell membrane</keyword>
<name>A0A9X7UX60_9GAMM</name>
<feature type="transmembrane region" description="Helical" evidence="6">
    <location>
        <begin position="709"/>
        <end position="730"/>
    </location>
</feature>
<feature type="transmembrane region" description="Helical" evidence="6">
    <location>
        <begin position="756"/>
        <end position="776"/>
    </location>
</feature>
<dbReference type="InterPro" id="IPR050545">
    <property type="entry name" value="Mycobact_MmpL"/>
</dbReference>
<proteinExistence type="predicted"/>
<dbReference type="GO" id="GO:0005886">
    <property type="term" value="C:plasma membrane"/>
    <property type="evidence" value="ECO:0007669"/>
    <property type="project" value="UniProtKB-SubCell"/>
</dbReference>
<dbReference type="Gene3D" id="1.20.1640.10">
    <property type="entry name" value="Multidrug efflux transporter AcrB transmembrane domain"/>
    <property type="match status" value="2"/>
</dbReference>
<feature type="transmembrane region" description="Helical" evidence="6">
    <location>
        <begin position="272"/>
        <end position="295"/>
    </location>
</feature>
<evidence type="ECO:0000256" key="4">
    <source>
        <dbReference type="ARBA" id="ARBA00022989"/>
    </source>
</evidence>
<feature type="transmembrane region" description="Helical" evidence="6">
    <location>
        <begin position="377"/>
        <end position="401"/>
    </location>
</feature>
<dbReference type="KEGG" id="vcw:GJQ55_08845"/>
<feature type="transmembrane region" description="Helical" evidence="6">
    <location>
        <begin position="34"/>
        <end position="52"/>
    </location>
</feature>
<dbReference type="SUPFAM" id="SSF82866">
    <property type="entry name" value="Multidrug efflux transporter AcrB transmembrane domain"/>
    <property type="match status" value="2"/>
</dbReference>
<dbReference type="PANTHER" id="PTHR33406:SF10">
    <property type="entry name" value="SSD DOMAIN-CONTAINING PROTEIN"/>
    <property type="match status" value="1"/>
</dbReference>
<comment type="subcellular location">
    <subcellularLocation>
        <location evidence="1">Cell membrane</location>
        <topology evidence="1">Multi-pass membrane protein</topology>
    </subcellularLocation>
</comment>
<feature type="transmembrane region" description="Helical" evidence="6">
    <location>
        <begin position="244"/>
        <end position="266"/>
    </location>
</feature>
<feature type="transmembrane region" description="Helical" evidence="6">
    <location>
        <begin position="431"/>
        <end position="450"/>
    </location>
</feature>
<evidence type="ECO:0000256" key="5">
    <source>
        <dbReference type="ARBA" id="ARBA00023136"/>
    </source>
</evidence>
<dbReference type="InterPro" id="IPR004869">
    <property type="entry name" value="MMPL_dom"/>
</dbReference>
<dbReference type="InterPro" id="IPR000731">
    <property type="entry name" value="SSD"/>
</dbReference>
<evidence type="ECO:0000256" key="3">
    <source>
        <dbReference type="ARBA" id="ARBA00022692"/>
    </source>
</evidence>
<evidence type="ECO:0000256" key="2">
    <source>
        <dbReference type="ARBA" id="ARBA00022475"/>
    </source>
</evidence>
<organism evidence="8 9">
    <name type="scientific">Venatoribacter cucullus</name>
    <dbReference type="NCBI Taxonomy" id="2661630"/>
    <lineage>
        <taxon>Bacteria</taxon>
        <taxon>Pseudomonadati</taxon>
        <taxon>Pseudomonadota</taxon>
        <taxon>Gammaproteobacteria</taxon>
        <taxon>Oceanospirillales</taxon>
        <taxon>Oceanospirillaceae</taxon>
        <taxon>Venatoribacter</taxon>
    </lineage>
</organism>
<evidence type="ECO:0000256" key="1">
    <source>
        <dbReference type="ARBA" id="ARBA00004651"/>
    </source>
</evidence>